<dbReference type="InterPro" id="IPR001128">
    <property type="entry name" value="Cyt_P450"/>
</dbReference>
<dbReference type="GO" id="GO:0020037">
    <property type="term" value="F:heme binding"/>
    <property type="evidence" value="ECO:0007669"/>
    <property type="project" value="InterPro"/>
</dbReference>
<dbReference type="STRING" id="1447875.A0A2B7XXD9"/>
<dbReference type="GO" id="GO:0016705">
    <property type="term" value="F:oxidoreductase activity, acting on paired donors, with incorporation or reduction of molecular oxygen"/>
    <property type="evidence" value="ECO:0007669"/>
    <property type="project" value="InterPro"/>
</dbReference>
<dbReference type="GO" id="GO:0004497">
    <property type="term" value="F:monooxygenase activity"/>
    <property type="evidence" value="ECO:0007669"/>
    <property type="project" value="UniProtKB-KW"/>
</dbReference>
<accession>A0A2B7XXD9</accession>
<dbReference type="InterPro" id="IPR050364">
    <property type="entry name" value="Cytochrome_P450_fung"/>
</dbReference>
<evidence type="ECO:0000256" key="4">
    <source>
        <dbReference type="ARBA" id="ARBA00023004"/>
    </source>
</evidence>
<dbReference type="GO" id="GO:0005506">
    <property type="term" value="F:iron ion binding"/>
    <property type="evidence" value="ECO:0007669"/>
    <property type="project" value="InterPro"/>
</dbReference>
<protein>
    <recommendedName>
        <fullName evidence="9">Cytochrome P450</fullName>
    </recommendedName>
</protein>
<comment type="similarity">
    <text evidence="1 6">Belongs to the cytochrome P450 family.</text>
</comment>
<name>A0A2B7XXD9_9EURO</name>
<dbReference type="PROSITE" id="PS00086">
    <property type="entry name" value="CYTOCHROME_P450"/>
    <property type="match status" value="1"/>
</dbReference>
<keyword evidence="5 6" id="KW-0349">Heme</keyword>
<evidence type="ECO:0008006" key="9">
    <source>
        <dbReference type="Google" id="ProtNLM"/>
    </source>
</evidence>
<dbReference type="Gene3D" id="1.10.630.10">
    <property type="entry name" value="Cytochrome P450"/>
    <property type="match status" value="1"/>
</dbReference>
<organism evidence="7 8">
    <name type="scientific">Helicocarpus griseus UAMH5409</name>
    <dbReference type="NCBI Taxonomy" id="1447875"/>
    <lineage>
        <taxon>Eukaryota</taxon>
        <taxon>Fungi</taxon>
        <taxon>Dikarya</taxon>
        <taxon>Ascomycota</taxon>
        <taxon>Pezizomycotina</taxon>
        <taxon>Eurotiomycetes</taxon>
        <taxon>Eurotiomycetidae</taxon>
        <taxon>Onygenales</taxon>
        <taxon>Ajellomycetaceae</taxon>
        <taxon>Helicocarpus</taxon>
    </lineage>
</organism>
<dbReference type="Pfam" id="PF00067">
    <property type="entry name" value="p450"/>
    <property type="match status" value="1"/>
</dbReference>
<comment type="caution">
    <text evidence="7">The sequence shown here is derived from an EMBL/GenBank/DDBJ whole genome shotgun (WGS) entry which is preliminary data.</text>
</comment>
<keyword evidence="8" id="KW-1185">Reference proteome</keyword>
<dbReference type="EMBL" id="PDNB01000044">
    <property type="protein sequence ID" value="PGH13605.1"/>
    <property type="molecule type" value="Genomic_DNA"/>
</dbReference>
<keyword evidence="4 5" id="KW-0408">Iron</keyword>
<evidence type="ECO:0000313" key="8">
    <source>
        <dbReference type="Proteomes" id="UP000223968"/>
    </source>
</evidence>
<evidence type="ECO:0000313" key="7">
    <source>
        <dbReference type="EMBL" id="PGH13605.1"/>
    </source>
</evidence>
<dbReference type="PANTHER" id="PTHR46300">
    <property type="entry name" value="P450, PUTATIVE (EUROFUNG)-RELATED-RELATED"/>
    <property type="match status" value="1"/>
</dbReference>
<dbReference type="PANTHER" id="PTHR46300:SF12">
    <property type="entry name" value="P450, PUTATIVE (EUROFUNG)-RELATED"/>
    <property type="match status" value="1"/>
</dbReference>
<dbReference type="InterPro" id="IPR036396">
    <property type="entry name" value="Cyt_P450_sf"/>
</dbReference>
<evidence type="ECO:0000256" key="1">
    <source>
        <dbReference type="ARBA" id="ARBA00010617"/>
    </source>
</evidence>
<dbReference type="AlphaFoldDB" id="A0A2B7XXD9"/>
<gene>
    <name evidence="7" type="ORF">AJ79_03598</name>
</gene>
<dbReference type="InterPro" id="IPR002401">
    <property type="entry name" value="Cyt_P450_E_grp-I"/>
</dbReference>
<keyword evidence="6" id="KW-0503">Monooxygenase</keyword>
<evidence type="ECO:0000256" key="2">
    <source>
        <dbReference type="ARBA" id="ARBA00022723"/>
    </source>
</evidence>
<evidence type="ECO:0000256" key="6">
    <source>
        <dbReference type="RuleBase" id="RU000461"/>
    </source>
</evidence>
<reference evidence="7 8" key="1">
    <citation type="submission" date="2017-10" db="EMBL/GenBank/DDBJ databases">
        <title>Comparative genomics in systemic dimorphic fungi from Ajellomycetaceae.</title>
        <authorList>
            <person name="Munoz J.F."/>
            <person name="Mcewen J.G."/>
            <person name="Clay O.K."/>
            <person name="Cuomo C.A."/>
        </authorList>
    </citation>
    <scope>NUCLEOTIDE SEQUENCE [LARGE SCALE GENOMIC DNA]</scope>
    <source>
        <strain evidence="7 8">UAMH5409</strain>
    </source>
</reference>
<evidence type="ECO:0000256" key="3">
    <source>
        <dbReference type="ARBA" id="ARBA00023002"/>
    </source>
</evidence>
<dbReference type="InterPro" id="IPR017972">
    <property type="entry name" value="Cyt_P450_CS"/>
</dbReference>
<dbReference type="PRINTS" id="PR00463">
    <property type="entry name" value="EP450I"/>
</dbReference>
<keyword evidence="2 5" id="KW-0479">Metal-binding</keyword>
<comment type="cofactor">
    <cofactor evidence="5">
        <name>heme</name>
        <dbReference type="ChEBI" id="CHEBI:30413"/>
    </cofactor>
</comment>
<evidence type="ECO:0000256" key="5">
    <source>
        <dbReference type="PIRSR" id="PIRSR602401-1"/>
    </source>
</evidence>
<dbReference type="Proteomes" id="UP000223968">
    <property type="component" value="Unassembled WGS sequence"/>
</dbReference>
<dbReference type="OrthoDB" id="1103324at2759"/>
<proteinExistence type="inferred from homology"/>
<sequence>MMELMFSPPLLSGLVLLYIIYHTIRYTQFHIKYRLPPQVPGVPVFGNLLQIRRGDTWLYLKELAQKHGEMFTLKLGSRYWVVLNSQRTAEELLGKRGAIYISRQNMPMGADIMSGGKKLLFLPNNDLFKLERKIAHDVLGPSQKKVFAPLQDLESRALLYEYLERPQDWYLAHARYSSSVIANVLFGRRTKLYDENVRNILEVAERVFEVIQPGSNVVDAFPFLARVPLPKWMQPWRWTGDRIYEQTLANYAKEFDGLEERERNGKGTPCAISEMIRLNKHKGLDRDSLYFLGGTLMEAGSDTTRVSLNQIAAAAALFPDWVKRTQEQLDEVCGSNAERLPTAADAPQLPLVKAAAKESIRWNPALPEMGHSLIQDDTFEGYHFPAGTVFTWNNWGICTDPNEYKDPERFWPERFLNEDLDKPFKGLLGFGAGRRLCPGWFVGSQSLFLTISRLLYCFEFSAVPGKPIPVGKPLSLSVDGPPFEVNIKIRSPAHEELIRRECSSAALT</sequence>
<keyword evidence="3 6" id="KW-0560">Oxidoreductase</keyword>
<dbReference type="CDD" id="cd11065">
    <property type="entry name" value="CYP64-like"/>
    <property type="match status" value="1"/>
</dbReference>
<feature type="binding site" description="axial binding residue" evidence="5">
    <location>
        <position position="437"/>
    </location>
    <ligand>
        <name>heme</name>
        <dbReference type="ChEBI" id="CHEBI:30413"/>
    </ligand>
    <ligandPart>
        <name>Fe</name>
        <dbReference type="ChEBI" id="CHEBI:18248"/>
    </ligandPart>
</feature>
<dbReference type="SUPFAM" id="SSF48264">
    <property type="entry name" value="Cytochrome P450"/>
    <property type="match status" value="1"/>
</dbReference>